<accession>A0A2J8JXR6</accession>
<proteinExistence type="predicted"/>
<sequence>MVSAEGAVAPRSTFLVAPALSHRPALQRVEKGPHRPFGIKTSPIWPAG</sequence>
<evidence type="ECO:0000313" key="2">
    <source>
        <dbReference type="Proteomes" id="UP000236370"/>
    </source>
</evidence>
<evidence type="ECO:0000313" key="1">
    <source>
        <dbReference type="EMBL" id="PNI27580.1"/>
    </source>
</evidence>
<name>A0A2J8JXR6_PANTR</name>
<protein>
    <submittedName>
        <fullName evidence="1">VPS35 isoform 2</fullName>
    </submittedName>
</protein>
<organism evidence="1 2">
    <name type="scientific">Pan troglodytes</name>
    <name type="common">Chimpanzee</name>
    <dbReference type="NCBI Taxonomy" id="9598"/>
    <lineage>
        <taxon>Eukaryota</taxon>
        <taxon>Metazoa</taxon>
        <taxon>Chordata</taxon>
        <taxon>Craniata</taxon>
        <taxon>Vertebrata</taxon>
        <taxon>Euteleostomi</taxon>
        <taxon>Mammalia</taxon>
        <taxon>Eutheria</taxon>
        <taxon>Euarchontoglires</taxon>
        <taxon>Primates</taxon>
        <taxon>Haplorrhini</taxon>
        <taxon>Catarrhini</taxon>
        <taxon>Hominidae</taxon>
        <taxon>Pan</taxon>
    </lineage>
</organism>
<gene>
    <name evidence="1" type="ORF">CK820_G0043294</name>
</gene>
<dbReference type="Proteomes" id="UP000236370">
    <property type="component" value="Unassembled WGS sequence"/>
</dbReference>
<reference evidence="1 2" key="1">
    <citation type="submission" date="2017-12" db="EMBL/GenBank/DDBJ databases">
        <title>High-resolution comparative analysis of great ape genomes.</title>
        <authorList>
            <person name="Pollen A."/>
            <person name="Hastie A."/>
            <person name="Hormozdiari F."/>
            <person name="Dougherty M."/>
            <person name="Liu R."/>
            <person name="Chaisson M."/>
            <person name="Hoppe E."/>
            <person name="Hill C."/>
            <person name="Pang A."/>
            <person name="Hillier L."/>
            <person name="Baker C."/>
            <person name="Armstrong J."/>
            <person name="Shendure J."/>
            <person name="Paten B."/>
            <person name="Wilson R."/>
            <person name="Chao H."/>
            <person name="Schneider V."/>
            <person name="Ventura M."/>
            <person name="Kronenberg Z."/>
            <person name="Murali S."/>
            <person name="Gordon D."/>
            <person name="Cantsilieris S."/>
            <person name="Munson K."/>
            <person name="Nelson B."/>
            <person name="Raja A."/>
            <person name="Underwood J."/>
            <person name="Diekhans M."/>
            <person name="Fiddes I."/>
            <person name="Haussler D."/>
            <person name="Eichler E."/>
        </authorList>
    </citation>
    <scope>NUCLEOTIDE SEQUENCE [LARGE SCALE GENOMIC DNA]</scope>
    <source>
        <strain evidence="1">Yerkes chimp pedigree #C0471</strain>
    </source>
</reference>
<comment type="caution">
    <text evidence="1">The sequence shown here is derived from an EMBL/GenBank/DDBJ whole genome shotgun (WGS) entry which is preliminary data.</text>
</comment>
<dbReference type="AlphaFoldDB" id="A0A2J8JXR6"/>
<dbReference type="EMBL" id="NBAG03000410">
    <property type="protein sequence ID" value="PNI27580.1"/>
    <property type="molecule type" value="Genomic_DNA"/>
</dbReference>